<dbReference type="Pfam" id="PF01124">
    <property type="entry name" value="MAPEG"/>
    <property type="match status" value="1"/>
</dbReference>
<comment type="caution">
    <text evidence="6">The sequence shown here is derived from an EMBL/GenBank/DDBJ whole genome shotgun (WGS) entry which is preliminary data.</text>
</comment>
<evidence type="ECO:0000313" key="7">
    <source>
        <dbReference type="Proteomes" id="UP000494216"/>
    </source>
</evidence>
<comment type="subcellular location">
    <subcellularLocation>
        <location evidence="1">Membrane</location>
    </subcellularLocation>
</comment>
<accession>A0A8S0WC46</accession>
<evidence type="ECO:0000256" key="5">
    <source>
        <dbReference type="SAM" id="Phobius"/>
    </source>
</evidence>
<sequence length="130" mass="14049">MISSFYAALSALLIVWLSLRVIKLRRAKKVRFGDGGEPKLQVAIRAQANATEYIPVALILLILLELDGGHLALVHSGGIAMLVGRIVHARGLLTGSLRYRVLGMQITLFTVIGLAVANLAYALYKGLHGF</sequence>
<evidence type="ECO:0000256" key="3">
    <source>
        <dbReference type="ARBA" id="ARBA00022989"/>
    </source>
</evidence>
<dbReference type="Gene3D" id="1.20.120.550">
    <property type="entry name" value="Membrane associated eicosanoid/glutathione metabolism-like domain"/>
    <property type="match status" value="1"/>
</dbReference>
<feature type="transmembrane region" description="Helical" evidence="5">
    <location>
        <begin position="6"/>
        <end position="22"/>
    </location>
</feature>
<organism evidence="6 7">
    <name type="scientific">Candidatus Methylobacter favarea</name>
    <dbReference type="NCBI Taxonomy" id="2707345"/>
    <lineage>
        <taxon>Bacteria</taxon>
        <taxon>Pseudomonadati</taxon>
        <taxon>Pseudomonadota</taxon>
        <taxon>Gammaproteobacteria</taxon>
        <taxon>Methylococcales</taxon>
        <taxon>Methylococcaceae</taxon>
        <taxon>Methylobacter</taxon>
    </lineage>
</organism>
<gene>
    <name evidence="6" type="primary">yecN</name>
    <name evidence="6" type="ORF">METHB2_60097</name>
</gene>
<reference evidence="6 7" key="1">
    <citation type="submission" date="2020-02" db="EMBL/GenBank/DDBJ databases">
        <authorList>
            <person name="Hogendoorn C."/>
        </authorList>
    </citation>
    <scope>NUCLEOTIDE SEQUENCE [LARGE SCALE GENOMIC DNA]</scope>
    <source>
        <strain evidence="6">METHB21</strain>
    </source>
</reference>
<dbReference type="Proteomes" id="UP000494216">
    <property type="component" value="Unassembled WGS sequence"/>
</dbReference>
<evidence type="ECO:0000313" key="6">
    <source>
        <dbReference type="EMBL" id="CAA9892205.1"/>
    </source>
</evidence>
<protein>
    <submittedName>
        <fullName evidence="6">Inner membrane protein YecN</fullName>
    </submittedName>
</protein>
<dbReference type="InterPro" id="IPR001129">
    <property type="entry name" value="Membr-assoc_MAPEG"/>
</dbReference>
<dbReference type="RefSeq" id="WP_174626983.1">
    <property type="nucleotide sequence ID" value="NZ_CADCXN010000091.1"/>
</dbReference>
<dbReference type="SUPFAM" id="SSF161084">
    <property type="entry name" value="MAPEG domain-like"/>
    <property type="match status" value="1"/>
</dbReference>
<keyword evidence="4 5" id="KW-0472">Membrane</keyword>
<evidence type="ECO:0000256" key="2">
    <source>
        <dbReference type="ARBA" id="ARBA00022692"/>
    </source>
</evidence>
<keyword evidence="7" id="KW-1185">Reference proteome</keyword>
<keyword evidence="2 5" id="KW-0812">Transmembrane</keyword>
<proteinExistence type="predicted"/>
<dbReference type="GO" id="GO:0016020">
    <property type="term" value="C:membrane"/>
    <property type="evidence" value="ECO:0007669"/>
    <property type="project" value="UniProtKB-SubCell"/>
</dbReference>
<dbReference type="AlphaFoldDB" id="A0A8S0WC46"/>
<dbReference type="EMBL" id="CADCXN010000091">
    <property type="protein sequence ID" value="CAA9892205.1"/>
    <property type="molecule type" value="Genomic_DNA"/>
</dbReference>
<evidence type="ECO:0000256" key="4">
    <source>
        <dbReference type="ARBA" id="ARBA00023136"/>
    </source>
</evidence>
<dbReference type="InterPro" id="IPR023352">
    <property type="entry name" value="MAPEG-like_dom_sf"/>
</dbReference>
<dbReference type="PANTHER" id="PTHR35814">
    <property type="match status" value="1"/>
</dbReference>
<feature type="transmembrane region" description="Helical" evidence="5">
    <location>
        <begin position="99"/>
        <end position="124"/>
    </location>
</feature>
<name>A0A8S0WC46_9GAMM</name>
<evidence type="ECO:0000256" key="1">
    <source>
        <dbReference type="ARBA" id="ARBA00004370"/>
    </source>
</evidence>
<feature type="transmembrane region" description="Helical" evidence="5">
    <location>
        <begin position="42"/>
        <end position="64"/>
    </location>
</feature>
<dbReference type="PANTHER" id="PTHR35814:SF1">
    <property type="entry name" value="GLUTATHIONE S-TRANSFERASE-RELATED"/>
    <property type="match status" value="1"/>
</dbReference>
<keyword evidence="3 5" id="KW-1133">Transmembrane helix</keyword>